<dbReference type="Pfam" id="PF00512">
    <property type="entry name" value="HisKA"/>
    <property type="match status" value="1"/>
</dbReference>
<dbReference type="Gene3D" id="2.60.40.10">
    <property type="entry name" value="Immunoglobulins"/>
    <property type="match status" value="1"/>
</dbReference>
<evidence type="ECO:0000256" key="4">
    <source>
        <dbReference type="SAM" id="Phobius"/>
    </source>
</evidence>
<dbReference type="SUPFAM" id="SSF47384">
    <property type="entry name" value="Homodimeric domain of signal transducing histidine kinase"/>
    <property type="match status" value="1"/>
</dbReference>
<sequence length="1053" mass="118503">MVIETNDMLKILLCMVAVFALTPLLAQMLNFRQYQVESGLSNNQVRCSMQDTRGFLWFGTPDGLNRFDGYTFKVFRNNRCNPAHSDNNNIRSLCEDAGGKLWVGTDRGLFHFDPRTESFRLVAVDTPSVVRSMKMDTRGNLWFVLGDKLHRLNSYSGAIKIYPWHHYFKATTVCFIGNQLWVGGAEGVLGKYNATTDSFTMFDVFEGAVVPDKNKWIDQLYATDNGDLLVGTATHGAKIFHPATGAFQDMLTYHEDNTTVFAKDFVQMNKEEYWIGTESSGIYVYNSKTGKVGHIEKRYNDPYALSDNSINTFCKDTDGGIWIGSNYGGLNYYSNTYDVFKKYYPKEGRYTLRGNVIREIHEDDKGNLWIGTEDGGLNKLDIATGRFFNYHPDAARPSIAYKNVHGMLIDGNDLWVGTYVHGLDILDVTTGAIKHHYPIGPDSNSLQSDIITAIYRSADQQIYLATVRGVYLYHRKQRNFSLLKSLSPGSSTCLFKDKNGCLWAGTTMAGLKMLNTLTGQVKRFTHDASDPASIGSGCINAVFCDSREQIWIATDGGLCRYNAAGNNFTRYTTRQGLPSNMILSMLEDNSGQLWIATSHGLACFSADSKPVRVYKKENGLLSDQFNYRSAFKAKDGTLYFGSLKGLVSFHPASFTTHTFQPPLYLTGIQVDNKELVIGNKTKALHQSISFTDSIVLKHHQSSFSIDFAALNYTAPECTEYAYKMEGLDDSWTYLKVNRKAYFTNLLPGSYRFKVKASAGGAQWSMAERVLYIRILPPWWLSPVAFLLYITACIALVVVLVKRYKRKVLLKNQRRMEQQELVKTRAMYEEKLHFFTNVAHEIKTPLTLIKGPMETVVKAVGDMPHIAQSLQIMDRNTNRLVELTHQLLDFKQTEIKGFSLSFTRTNVSELLKEAFDSFKPLATSRGLEYSIALPEEMVFAWIDAEAFNKITSNLFSNAVKYAESKVAVTLMGVEAGSGLFVIEISNDGFVIPPEMAERIFEPFFRLKETKKRSGTGIGLALAQNLAQLHNGWIALKKAEVGLNTFSLKMPTRQV</sequence>
<accession>A0A173MHZ2</accession>
<dbReference type="Gene3D" id="2.130.10.10">
    <property type="entry name" value="YVTN repeat-like/Quinoprotein amine dehydrogenase"/>
    <property type="match status" value="2"/>
</dbReference>
<dbReference type="InterPro" id="IPR011110">
    <property type="entry name" value="Reg_prop"/>
</dbReference>
<keyword evidence="7" id="KW-1185">Reference proteome</keyword>
<dbReference type="CDD" id="cd00082">
    <property type="entry name" value="HisKA"/>
    <property type="match status" value="1"/>
</dbReference>
<dbReference type="InterPro" id="IPR003661">
    <property type="entry name" value="HisK_dim/P_dom"/>
</dbReference>
<dbReference type="EC" id="2.7.13.3" evidence="2"/>
<dbReference type="SUPFAM" id="SSF63829">
    <property type="entry name" value="Calcium-dependent phosphotriesterase"/>
    <property type="match status" value="1"/>
</dbReference>
<dbReference type="Gene3D" id="1.10.287.130">
    <property type="match status" value="1"/>
</dbReference>
<dbReference type="OrthoDB" id="9809670at2"/>
<dbReference type="GO" id="GO:0000155">
    <property type="term" value="F:phosphorelay sensor kinase activity"/>
    <property type="evidence" value="ECO:0007669"/>
    <property type="project" value="InterPro"/>
</dbReference>
<dbReference type="EMBL" id="FTOR01000002">
    <property type="protein sequence ID" value="SIS94760.1"/>
    <property type="molecule type" value="Genomic_DNA"/>
</dbReference>
<evidence type="ECO:0000313" key="7">
    <source>
        <dbReference type="Proteomes" id="UP000186917"/>
    </source>
</evidence>
<dbReference type="InterPro" id="IPR013783">
    <property type="entry name" value="Ig-like_fold"/>
</dbReference>
<comment type="catalytic activity">
    <reaction evidence="1">
        <text>ATP + protein L-histidine = ADP + protein N-phospho-L-histidine.</text>
        <dbReference type="EC" id="2.7.13.3"/>
    </reaction>
</comment>
<dbReference type="PROSITE" id="PS50109">
    <property type="entry name" value="HIS_KIN"/>
    <property type="match status" value="1"/>
</dbReference>
<dbReference type="Proteomes" id="UP000186917">
    <property type="component" value="Unassembled WGS sequence"/>
</dbReference>
<dbReference type="InterPro" id="IPR005467">
    <property type="entry name" value="His_kinase_dom"/>
</dbReference>
<evidence type="ECO:0000256" key="3">
    <source>
        <dbReference type="ARBA" id="ARBA00022553"/>
    </source>
</evidence>
<organism evidence="6 7">
    <name type="scientific">Filimonas lacunae</name>
    <dbReference type="NCBI Taxonomy" id="477680"/>
    <lineage>
        <taxon>Bacteria</taxon>
        <taxon>Pseudomonadati</taxon>
        <taxon>Bacteroidota</taxon>
        <taxon>Chitinophagia</taxon>
        <taxon>Chitinophagales</taxon>
        <taxon>Chitinophagaceae</taxon>
        <taxon>Filimonas</taxon>
    </lineage>
</organism>
<dbReference type="PRINTS" id="PR00344">
    <property type="entry name" value="BCTRLSENSOR"/>
</dbReference>
<dbReference type="PANTHER" id="PTHR43547">
    <property type="entry name" value="TWO-COMPONENT HISTIDINE KINASE"/>
    <property type="match status" value="1"/>
</dbReference>
<keyword evidence="4" id="KW-0812">Transmembrane</keyword>
<keyword evidence="6" id="KW-0808">Transferase</keyword>
<keyword evidence="3" id="KW-0597">Phosphoprotein</keyword>
<evidence type="ECO:0000313" key="6">
    <source>
        <dbReference type="EMBL" id="SIS94760.1"/>
    </source>
</evidence>
<dbReference type="SMART" id="SM00387">
    <property type="entry name" value="HATPase_c"/>
    <property type="match status" value="1"/>
</dbReference>
<dbReference type="KEGG" id="fln:FLA_3139"/>
<dbReference type="FunFam" id="2.60.40.10:FF:000791">
    <property type="entry name" value="Two-component system sensor histidine kinase/response regulator"/>
    <property type="match status" value="1"/>
</dbReference>
<dbReference type="Pfam" id="PF07494">
    <property type="entry name" value="Reg_prop"/>
    <property type="match status" value="6"/>
</dbReference>
<protein>
    <recommendedName>
        <fullName evidence="2">histidine kinase</fullName>
        <ecNumber evidence="2">2.7.13.3</ecNumber>
    </recommendedName>
</protein>
<evidence type="ECO:0000259" key="5">
    <source>
        <dbReference type="PROSITE" id="PS50109"/>
    </source>
</evidence>
<dbReference type="AlphaFoldDB" id="A0A173MHZ2"/>
<feature type="domain" description="Histidine kinase" evidence="5">
    <location>
        <begin position="836"/>
        <end position="1052"/>
    </location>
</feature>
<dbReference type="InterPro" id="IPR004358">
    <property type="entry name" value="Sig_transdc_His_kin-like_C"/>
</dbReference>
<dbReference type="InterPro" id="IPR011123">
    <property type="entry name" value="Y_Y_Y"/>
</dbReference>
<dbReference type="InterPro" id="IPR015943">
    <property type="entry name" value="WD40/YVTN_repeat-like_dom_sf"/>
</dbReference>
<dbReference type="SMART" id="SM00388">
    <property type="entry name" value="HisKA"/>
    <property type="match status" value="1"/>
</dbReference>
<dbReference type="InterPro" id="IPR003594">
    <property type="entry name" value="HATPase_dom"/>
</dbReference>
<feature type="transmembrane region" description="Helical" evidence="4">
    <location>
        <begin position="778"/>
        <end position="800"/>
    </location>
</feature>
<dbReference type="PANTHER" id="PTHR43547:SF2">
    <property type="entry name" value="HYBRID SIGNAL TRANSDUCTION HISTIDINE KINASE C"/>
    <property type="match status" value="1"/>
</dbReference>
<gene>
    <name evidence="6" type="ORF">SAMN05421788_102254</name>
</gene>
<dbReference type="InterPro" id="IPR036097">
    <property type="entry name" value="HisK_dim/P_sf"/>
</dbReference>
<proteinExistence type="predicted"/>
<keyword evidence="6" id="KW-0418">Kinase</keyword>
<dbReference type="SUPFAM" id="SSF101898">
    <property type="entry name" value="NHL repeat"/>
    <property type="match status" value="1"/>
</dbReference>
<keyword evidence="4" id="KW-0472">Membrane</keyword>
<dbReference type="SUPFAM" id="SSF55874">
    <property type="entry name" value="ATPase domain of HSP90 chaperone/DNA topoisomerase II/histidine kinase"/>
    <property type="match status" value="1"/>
</dbReference>
<dbReference type="FunFam" id="1.10.287.130:FF:000045">
    <property type="entry name" value="Two-component system sensor histidine kinase/response regulator"/>
    <property type="match status" value="1"/>
</dbReference>
<reference evidence="7" key="1">
    <citation type="submission" date="2017-01" db="EMBL/GenBank/DDBJ databases">
        <authorList>
            <person name="Varghese N."/>
            <person name="Submissions S."/>
        </authorList>
    </citation>
    <scope>NUCLEOTIDE SEQUENCE [LARGE SCALE GENOMIC DNA]</scope>
    <source>
        <strain evidence="7">DSM 21054</strain>
    </source>
</reference>
<keyword evidence="4" id="KW-1133">Transmembrane helix</keyword>
<name>A0A173MHZ2_9BACT</name>
<evidence type="ECO:0000256" key="1">
    <source>
        <dbReference type="ARBA" id="ARBA00000085"/>
    </source>
</evidence>
<dbReference type="Gene3D" id="3.30.565.10">
    <property type="entry name" value="Histidine kinase-like ATPase, C-terminal domain"/>
    <property type="match status" value="1"/>
</dbReference>
<dbReference type="InterPro" id="IPR036890">
    <property type="entry name" value="HATPase_C_sf"/>
</dbReference>
<evidence type="ECO:0000256" key="2">
    <source>
        <dbReference type="ARBA" id="ARBA00012438"/>
    </source>
</evidence>
<dbReference type="Pfam" id="PF02518">
    <property type="entry name" value="HATPase_c"/>
    <property type="match status" value="1"/>
</dbReference>
<dbReference type="Pfam" id="PF07495">
    <property type="entry name" value="Y_Y_Y"/>
    <property type="match status" value="1"/>
</dbReference>
<dbReference type="STRING" id="477680.SAMN05421788_102254"/>